<evidence type="ECO:0000256" key="2">
    <source>
        <dbReference type="ARBA" id="ARBA00022723"/>
    </source>
</evidence>
<dbReference type="CDD" id="cd06262">
    <property type="entry name" value="metallo-hydrolase-like_MBL-fold"/>
    <property type="match status" value="1"/>
</dbReference>
<dbReference type="InterPro" id="IPR051453">
    <property type="entry name" value="MBL_Glyoxalase_II"/>
</dbReference>
<comment type="caution">
    <text evidence="6">The sequence shown here is derived from an EMBL/GenBank/DDBJ whole genome shotgun (WGS) entry which is preliminary data.</text>
</comment>
<dbReference type="EMBL" id="JAYGJQ010000001">
    <property type="protein sequence ID" value="MEA9356471.1"/>
    <property type="molecule type" value="Genomic_DNA"/>
</dbReference>
<evidence type="ECO:0000313" key="7">
    <source>
        <dbReference type="Proteomes" id="UP001302274"/>
    </source>
</evidence>
<comment type="cofactor">
    <cofactor evidence="1">
        <name>Zn(2+)</name>
        <dbReference type="ChEBI" id="CHEBI:29105"/>
    </cofactor>
</comment>
<proteinExistence type="predicted"/>
<dbReference type="SMART" id="SM00849">
    <property type="entry name" value="Lactamase_B"/>
    <property type="match status" value="1"/>
</dbReference>
<evidence type="ECO:0000256" key="4">
    <source>
        <dbReference type="ARBA" id="ARBA00022833"/>
    </source>
</evidence>
<reference evidence="6 7" key="1">
    <citation type="submission" date="2023-11" db="EMBL/GenBank/DDBJ databases">
        <title>A Novel Polar Bacteriovorax (B. antarcticus) Isolated from the Biocrust in Antarctica.</title>
        <authorList>
            <person name="Mun W."/>
            <person name="Choi S.Y."/>
            <person name="Mitchell R.J."/>
        </authorList>
    </citation>
    <scope>NUCLEOTIDE SEQUENCE [LARGE SCALE GENOMIC DNA]</scope>
    <source>
        <strain evidence="6 7">PP10</strain>
    </source>
</reference>
<dbReference type="Proteomes" id="UP001302274">
    <property type="component" value="Unassembled WGS sequence"/>
</dbReference>
<keyword evidence="3" id="KW-0378">Hydrolase</keyword>
<keyword evidence="4" id="KW-0862">Zinc</keyword>
<name>A0ABU5VTT2_9BACT</name>
<dbReference type="Pfam" id="PF00753">
    <property type="entry name" value="Lactamase_B"/>
    <property type="match status" value="1"/>
</dbReference>
<organism evidence="6 7">
    <name type="scientific">Bacteriovorax antarcticus</name>
    <dbReference type="NCBI Taxonomy" id="3088717"/>
    <lineage>
        <taxon>Bacteria</taxon>
        <taxon>Pseudomonadati</taxon>
        <taxon>Bdellovibrionota</taxon>
        <taxon>Bacteriovoracia</taxon>
        <taxon>Bacteriovoracales</taxon>
        <taxon>Bacteriovoracaceae</taxon>
        <taxon>Bacteriovorax</taxon>
    </lineage>
</organism>
<dbReference type="SUPFAM" id="SSF56281">
    <property type="entry name" value="Metallo-hydrolase/oxidoreductase"/>
    <property type="match status" value="1"/>
</dbReference>
<evidence type="ECO:0000259" key="5">
    <source>
        <dbReference type="SMART" id="SM00849"/>
    </source>
</evidence>
<accession>A0ABU5VTT2</accession>
<sequence length="221" mass="24895">MILKKNSLNLISFPVGSYQCNCSILYSDTTREAIIIDPGNDHEFILQKIKDLNIKVKKLIHTHAHFDHIGRSTEVANATGATLHLHKGDQFLYDMLPQQGMFFRQIVGSPKPLDAYLEDGEEFSFEDPEIKTFLKTLHTPGHTPGSCSFYTEYFDEPIAFAGDTLFQRSIGRSDLPGGDGNLIIKSIKERLLTLPDETRVIAGHGGMTRIFEEKKHNPFLC</sequence>
<dbReference type="PANTHER" id="PTHR46233">
    <property type="entry name" value="HYDROXYACYLGLUTATHIONE HYDROLASE GLOC"/>
    <property type="match status" value="1"/>
</dbReference>
<dbReference type="InterPro" id="IPR036866">
    <property type="entry name" value="RibonucZ/Hydroxyglut_hydro"/>
</dbReference>
<keyword evidence="7" id="KW-1185">Reference proteome</keyword>
<keyword evidence="2" id="KW-0479">Metal-binding</keyword>
<dbReference type="InterPro" id="IPR001279">
    <property type="entry name" value="Metallo-B-lactamas"/>
</dbReference>
<feature type="domain" description="Metallo-beta-lactamase" evidence="5">
    <location>
        <begin position="19"/>
        <end position="204"/>
    </location>
</feature>
<dbReference type="PANTHER" id="PTHR46233:SF3">
    <property type="entry name" value="HYDROXYACYLGLUTATHIONE HYDROLASE GLOC"/>
    <property type="match status" value="1"/>
</dbReference>
<evidence type="ECO:0000256" key="3">
    <source>
        <dbReference type="ARBA" id="ARBA00022801"/>
    </source>
</evidence>
<evidence type="ECO:0000256" key="1">
    <source>
        <dbReference type="ARBA" id="ARBA00001947"/>
    </source>
</evidence>
<protein>
    <submittedName>
        <fullName evidence="6">MBL fold metallo-hydrolase</fullName>
    </submittedName>
</protein>
<evidence type="ECO:0000313" key="6">
    <source>
        <dbReference type="EMBL" id="MEA9356471.1"/>
    </source>
</evidence>
<dbReference type="Gene3D" id="3.60.15.10">
    <property type="entry name" value="Ribonuclease Z/Hydroxyacylglutathione hydrolase-like"/>
    <property type="match status" value="1"/>
</dbReference>
<gene>
    <name evidence="6" type="ORF">SHI21_09665</name>
</gene>